<dbReference type="EMBL" id="FR824183">
    <property type="protein sequence ID" value="CCA21940.1"/>
    <property type="molecule type" value="Genomic_DNA"/>
</dbReference>
<dbReference type="EMBL" id="FR824303">
    <property type="protein sequence ID" value="CCA24790.1"/>
    <property type="molecule type" value="Genomic_DNA"/>
</dbReference>
<feature type="region of interest" description="Disordered" evidence="1">
    <location>
        <begin position="55"/>
        <end position="90"/>
    </location>
</feature>
<accession>F0WKY1</accession>
<organism evidence="2">
    <name type="scientific">Albugo laibachii Nc14</name>
    <dbReference type="NCBI Taxonomy" id="890382"/>
    <lineage>
        <taxon>Eukaryota</taxon>
        <taxon>Sar</taxon>
        <taxon>Stramenopiles</taxon>
        <taxon>Oomycota</taxon>
        <taxon>Peronosporomycetes</taxon>
        <taxon>Albuginales</taxon>
        <taxon>Albuginaceae</taxon>
        <taxon>Albugo</taxon>
    </lineage>
</organism>
<evidence type="ECO:0000256" key="1">
    <source>
        <dbReference type="SAM" id="MobiDB-lite"/>
    </source>
</evidence>
<reference evidence="2" key="2">
    <citation type="submission" date="2011-02" db="EMBL/GenBank/DDBJ databases">
        <authorList>
            <person name="MacLean D."/>
        </authorList>
    </citation>
    <scope>NUCLEOTIDE SEQUENCE</scope>
</reference>
<sequence>MLQLECELGEGQAYEIFDSYTKHIHSWTETKASRSRHGGINSVNEAVQSEVISIGNDGFTGEDEKSGEITESQPYEAGTENTPSGDGNVCQQSVAPQIVEKCDEKSARKEEIGENCAQN</sequence>
<dbReference type="HOGENOM" id="CLU_2065840_0_0_1"/>
<gene>
    <name evidence="2" type="primary">AlNc14C138G7171</name>
    <name evidence="3" type="synonym">AlNc14C258G9771</name>
    <name evidence="2" type="ORF">ALNC14_080830</name>
    <name evidence="3" type="ORF">ALNC14_109340</name>
</gene>
<proteinExistence type="predicted"/>
<name>F0WKY1_9STRA</name>
<protein>
    <submittedName>
        <fullName evidence="2">AlNc14C138G7171 protein</fullName>
    </submittedName>
    <submittedName>
        <fullName evidence="3">AlNc14C258G9771 protein</fullName>
    </submittedName>
</protein>
<reference evidence="2" key="1">
    <citation type="journal article" date="2011" name="PLoS Biol.">
        <title>Gene gain and loss during evolution of obligate parasitism in the white rust pathogen of Arabidopsis thaliana.</title>
        <authorList>
            <person name="Kemen E."/>
            <person name="Gardiner A."/>
            <person name="Schultz-Larsen T."/>
            <person name="Kemen A.C."/>
            <person name="Balmuth A.L."/>
            <person name="Robert-Seilaniantz A."/>
            <person name="Bailey K."/>
            <person name="Holub E."/>
            <person name="Studholme D.J."/>
            <person name="Maclean D."/>
            <person name="Jones J.D."/>
        </authorList>
    </citation>
    <scope>NUCLEOTIDE SEQUENCE</scope>
</reference>
<dbReference type="AlphaFoldDB" id="F0WKY1"/>
<evidence type="ECO:0000313" key="2">
    <source>
        <dbReference type="EMBL" id="CCA21940.1"/>
    </source>
</evidence>
<evidence type="ECO:0000313" key="3">
    <source>
        <dbReference type="EMBL" id="CCA24790.1"/>
    </source>
</evidence>
<feature type="compositionally biased region" description="Polar residues" evidence="1">
    <location>
        <begin position="69"/>
        <end position="90"/>
    </location>
</feature>